<feature type="transmembrane region" description="Helical" evidence="9">
    <location>
        <begin position="723"/>
        <end position="743"/>
    </location>
</feature>
<dbReference type="PANTHER" id="PTHR43294">
    <property type="entry name" value="SODIUM/POTASSIUM-TRANSPORTING ATPASE SUBUNIT ALPHA"/>
    <property type="match status" value="1"/>
</dbReference>
<dbReference type="InterPro" id="IPR006068">
    <property type="entry name" value="ATPase_P-typ_cation-transptr_C"/>
</dbReference>
<dbReference type="GO" id="GO:0005524">
    <property type="term" value="F:ATP binding"/>
    <property type="evidence" value="ECO:0007669"/>
    <property type="project" value="UniProtKB-KW"/>
</dbReference>
<dbReference type="Pfam" id="PF00689">
    <property type="entry name" value="Cation_ATPase_C"/>
    <property type="match status" value="1"/>
</dbReference>
<reference evidence="11 12" key="1">
    <citation type="journal article" date="2016" name="ISME J.">
        <title>Chasing the elusive Euryarchaeota class WSA2: genomes reveal a uniquely fastidious methyl-reducing methanogen.</title>
        <authorList>
            <person name="Nobu M.K."/>
            <person name="Narihiro T."/>
            <person name="Kuroda K."/>
            <person name="Mei R."/>
            <person name="Liu W.T."/>
        </authorList>
    </citation>
    <scope>NUCLEOTIDE SEQUENCE [LARGE SCALE GENOMIC DNA]</scope>
    <source>
        <strain evidence="11">U1lsi0528_Bin055</strain>
    </source>
</reference>
<evidence type="ECO:0000256" key="7">
    <source>
        <dbReference type="ARBA" id="ARBA00022989"/>
    </source>
</evidence>
<feature type="domain" description="Cation-transporting P-type ATPase N-terminal" evidence="10">
    <location>
        <begin position="6"/>
        <end position="79"/>
    </location>
</feature>
<dbReference type="PANTHER" id="PTHR43294:SF21">
    <property type="entry name" value="CATION TRANSPORTING ATPASE"/>
    <property type="match status" value="1"/>
</dbReference>
<dbReference type="Gene3D" id="1.20.1110.10">
    <property type="entry name" value="Calcium-transporting ATPase, transmembrane domain"/>
    <property type="match status" value="1"/>
</dbReference>
<dbReference type="FunFam" id="3.40.50.1000:FF:000028">
    <property type="entry name" value="Calcium-transporting P-type ATPase, putative"/>
    <property type="match status" value="1"/>
</dbReference>
<dbReference type="PRINTS" id="PR00119">
    <property type="entry name" value="CATATPASE"/>
</dbReference>
<dbReference type="GO" id="GO:0005886">
    <property type="term" value="C:plasma membrane"/>
    <property type="evidence" value="ECO:0007669"/>
    <property type="project" value="UniProtKB-SubCell"/>
</dbReference>
<dbReference type="InterPro" id="IPR008250">
    <property type="entry name" value="ATPase_P-typ_transduc_dom_A_sf"/>
</dbReference>
<dbReference type="InterPro" id="IPR050510">
    <property type="entry name" value="Cation_transp_ATPase_P-type"/>
</dbReference>
<dbReference type="SFLD" id="SFLDS00003">
    <property type="entry name" value="Haloacid_Dehalogenase"/>
    <property type="match status" value="1"/>
</dbReference>
<keyword evidence="3 9" id="KW-0812">Transmembrane</keyword>
<dbReference type="Pfam" id="PF08282">
    <property type="entry name" value="Hydrolase_3"/>
    <property type="match status" value="1"/>
</dbReference>
<dbReference type="InterPro" id="IPR004014">
    <property type="entry name" value="ATPase_P-typ_cation-transptr_N"/>
</dbReference>
<keyword evidence="4" id="KW-0547">Nucleotide-binding</keyword>
<dbReference type="InterPro" id="IPR023299">
    <property type="entry name" value="ATPase_P-typ_cyto_dom_N"/>
</dbReference>
<dbReference type="AlphaFoldDB" id="A0A150J486"/>
<keyword evidence="11" id="KW-0378">Hydrolase</keyword>
<dbReference type="InterPro" id="IPR036412">
    <property type="entry name" value="HAD-like_sf"/>
</dbReference>
<dbReference type="Gene3D" id="2.70.150.10">
    <property type="entry name" value="Calcium-transporting ATPase, cytoplasmic transduction domain A"/>
    <property type="match status" value="1"/>
</dbReference>
<dbReference type="SFLD" id="SFLDF00027">
    <property type="entry name" value="p-type_atpase"/>
    <property type="match status" value="1"/>
</dbReference>
<dbReference type="PRINTS" id="PR00121">
    <property type="entry name" value="NAKATPASE"/>
</dbReference>
<dbReference type="SUPFAM" id="SSF81660">
    <property type="entry name" value="Metal cation-transporting ATPase, ATP-binding domain N"/>
    <property type="match status" value="1"/>
</dbReference>
<feature type="transmembrane region" description="Helical" evidence="9">
    <location>
        <begin position="764"/>
        <end position="790"/>
    </location>
</feature>
<evidence type="ECO:0000256" key="1">
    <source>
        <dbReference type="ARBA" id="ARBA00004651"/>
    </source>
</evidence>
<dbReference type="SUPFAM" id="SSF81665">
    <property type="entry name" value="Calcium ATPase, transmembrane domain M"/>
    <property type="match status" value="1"/>
</dbReference>
<dbReference type="Pfam" id="PF13246">
    <property type="entry name" value="Cation_ATPase"/>
    <property type="match status" value="1"/>
</dbReference>
<evidence type="ECO:0000313" key="12">
    <source>
        <dbReference type="Proteomes" id="UP000075398"/>
    </source>
</evidence>
<dbReference type="Gene3D" id="3.40.1110.10">
    <property type="entry name" value="Calcium-transporting ATPase, cytoplasmic domain N"/>
    <property type="match status" value="1"/>
</dbReference>
<feature type="transmembrane region" description="Helical" evidence="9">
    <location>
        <begin position="276"/>
        <end position="301"/>
    </location>
</feature>
<evidence type="ECO:0000256" key="4">
    <source>
        <dbReference type="ARBA" id="ARBA00022741"/>
    </source>
</evidence>
<feature type="transmembrane region" description="Helical" evidence="9">
    <location>
        <begin position="883"/>
        <end position="901"/>
    </location>
</feature>
<dbReference type="GO" id="GO:1902600">
    <property type="term" value="P:proton transmembrane transport"/>
    <property type="evidence" value="ECO:0007669"/>
    <property type="project" value="TreeGrafter"/>
</dbReference>
<proteinExistence type="predicted"/>
<feature type="transmembrane region" description="Helical" evidence="9">
    <location>
        <begin position="850"/>
        <end position="871"/>
    </location>
</feature>
<evidence type="ECO:0000256" key="5">
    <source>
        <dbReference type="ARBA" id="ARBA00022840"/>
    </source>
</evidence>
<dbReference type="Pfam" id="PF00122">
    <property type="entry name" value="E1-E2_ATPase"/>
    <property type="match status" value="1"/>
</dbReference>
<dbReference type="InterPro" id="IPR001757">
    <property type="entry name" value="P_typ_ATPase"/>
</dbReference>
<dbReference type="EC" id="3.6.3.54" evidence="11"/>
<accession>A0A150J486</accession>
<name>A0A150J486_9EURY</name>
<keyword evidence="7 9" id="KW-1133">Transmembrane helix</keyword>
<feature type="transmembrane region" description="Helical" evidence="9">
    <location>
        <begin position="810"/>
        <end position="830"/>
    </location>
</feature>
<evidence type="ECO:0000256" key="6">
    <source>
        <dbReference type="ARBA" id="ARBA00022967"/>
    </source>
</evidence>
<keyword evidence="8 9" id="KW-0472">Membrane</keyword>
<dbReference type="SMART" id="SM00831">
    <property type="entry name" value="Cation_ATPase_N"/>
    <property type="match status" value="1"/>
</dbReference>
<organism evidence="11 12">
    <name type="scientific">Candidatus Methanofastidiosum methylothiophilum</name>
    <dbReference type="NCBI Taxonomy" id="1705564"/>
    <lineage>
        <taxon>Archaea</taxon>
        <taxon>Methanobacteriati</taxon>
        <taxon>Methanobacteriota</taxon>
        <taxon>Stenosarchaea group</taxon>
        <taxon>Candidatus Methanofastidiosia</taxon>
        <taxon>Candidatus Methanofastidiosales</taxon>
        <taxon>Candidatus Methanofastidiosaceae</taxon>
        <taxon>Candidatus Methanofastidiosum</taxon>
    </lineage>
</organism>
<comment type="subcellular location">
    <subcellularLocation>
        <location evidence="1">Cell membrane</location>
        <topology evidence="1">Multi-pass membrane protein</topology>
    </subcellularLocation>
</comment>
<dbReference type="Gene3D" id="3.40.50.1000">
    <property type="entry name" value="HAD superfamily/HAD-like"/>
    <property type="match status" value="1"/>
</dbReference>
<dbReference type="SUPFAM" id="SSF81653">
    <property type="entry name" value="Calcium ATPase, transduction domain A"/>
    <property type="match status" value="1"/>
</dbReference>
<dbReference type="EMBL" id="LNGC01000036">
    <property type="protein sequence ID" value="KYC52036.1"/>
    <property type="molecule type" value="Genomic_DNA"/>
</dbReference>
<dbReference type="NCBIfam" id="TIGR01494">
    <property type="entry name" value="ATPase_P-type"/>
    <property type="match status" value="3"/>
</dbReference>
<comment type="caution">
    <text evidence="11">The sequence shown here is derived from an EMBL/GenBank/DDBJ whole genome shotgun (WGS) entry which is preliminary data.</text>
</comment>
<keyword evidence="6" id="KW-1278">Translocase</keyword>
<dbReference type="GO" id="GO:0016887">
    <property type="term" value="F:ATP hydrolysis activity"/>
    <property type="evidence" value="ECO:0007669"/>
    <property type="project" value="InterPro"/>
</dbReference>
<evidence type="ECO:0000256" key="8">
    <source>
        <dbReference type="ARBA" id="ARBA00023136"/>
    </source>
</evidence>
<feature type="transmembrane region" description="Helical" evidence="9">
    <location>
        <begin position="87"/>
        <end position="106"/>
    </location>
</feature>
<dbReference type="InterPro" id="IPR023298">
    <property type="entry name" value="ATPase_P-typ_TM_dom_sf"/>
</dbReference>
<sequence length="914" mass="100437">MESIKDIHELSVEEAIRNLQSSKEGLSKEEIERRFSSFGPNEIQEKRATPLYFKLLKQFLNFFAILLWVASGLSFLGEYLAPGEGNINLGIALIAVIFINAFFTFYQEYKAERAAEALKMLLAPLAVVLRDNKEQEIPSNQVVVGDIIILSEGDKVPADARLIEQHELKVNNSPLTGESISLKRDIGPFKGNILESHNIVFSGTTVVSGSGKAIVFAVGMGTEFGKIAGLTQEIKEDPTPLQKEISYFIKYISIIAIFLGITFFLIGWYLGNTFTANFIFGIGIIVANVPEGLLPAVTLTLSIAAQKMAKKNALIKNLNSVETLGSTTVICTDKTGTLTQNEMTVKKIFVNDKEIDVSGVGYAPEGKLHIDGNDIAEKEIEPIIPFLRTSFFCNDSKLILEEGKYSIIGDPTEGALLVLAKKIIDTDKTCNLEERIFEIPFTSDRKMMSTIYKGGKVTAYVKGSPESIISLSNKILINGKEIELTSKDKDELHEKAESFEKKALRTLALAYRPVAEKEKYVPEEVEKDLVFLGLVGLIDPPRLGVKEAVKKCKGAGIKIVMITGDNKLTAEAIGREVGIIESDAPSVIEGSEVTKMRIEELKALLSNPEIIFARASPKNKLEIVMALKQMGEVVAVTGDGVNDAPALKEADIGISMGSGTDVAKEAADVILIDDNFKSIVEAVLEGRAVYDNIRKFISYILVSNVPEIVPFIVYVLFRVPLPLTVVQILAIDLGTDMLPAIALGTEPAEIDVMERPPRSRKDRLLTIPLILKSYGLIGPIEAAAGLYGFWWVLKKGGWTWGTQLAFTDPLYVKATTMCLIAIIVCQIVNVMGCRSLRNSVFKIGLSKNKYVFLGIASEIILIFAFTNLPILKTFLGTASIEPELILLIIPFALLIFVVDELRKYLMPKLNIKDL</sequence>
<feature type="transmembrane region" description="Helical" evidence="9">
    <location>
        <begin position="248"/>
        <end position="270"/>
    </location>
</feature>
<dbReference type="SUPFAM" id="SSF56784">
    <property type="entry name" value="HAD-like"/>
    <property type="match status" value="1"/>
</dbReference>
<dbReference type="InterPro" id="IPR018303">
    <property type="entry name" value="ATPase_P-typ_P_site"/>
</dbReference>
<dbReference type="Proteomes" id="UP000075398">
    <property type="component" value="Unassembled WGS sequence"/>
</dbReference>
<feature type="transmembrane region" description="Helical" evidence="9">
    <location>
        <begin position="696"/>
        <end position="717"/>
    </location>
</feature>
<dbReference type="SFLD" id="SFLDG00002">
    <property type="entry name" value="C1.7:_P-type_atpase_like"/>
    <property type="match status" value="1"/>
</dbReference>
<dbReference type="InterPro" id="IPR044492">
    <property type="entry name" value="P_typ_ATPase_HD_dom"/>
</dbReference>
<dbReference type="InterPro" id="IPR059000">
    <property type="entry name" value="ATPase_P-type_domA"/>
</dbReference>
<keyword evidence="2" id="KW-1003">Cell membrane</keyword>
<evidence type="ECO:0000256" key="3">
    <source>
        <dbReference type="ARBA" id="ARBA00022692"/>
    </source>
</evidence>
<evidence type="ECO:0000313" key="11">
    <source>
        <dbReference type="EMBL" id="KYC52036.1"/>
    </source>
</evidence>
<dbReference type="GO" id="GO:0019829">
    <property type="term" value="F:ATPase-coupled monoatomic cation transmembrane transporter activity"/>
    <property type="evidence" value="ECO:0007669"/>
    <property type="project" value="TreeGrafter"/>
</dbReference>
<gene>
    <name evidence="11" type="primary">copA_2</name>
    <name evidence="11" type="ORF">AMQ22_01014</name>
</gene>
<dbReference type="PROSITE" id="PS00154">
    <property type="entry name" value="ATPASE_E1_E2"/>
    <property type="match status" value="1"/>
</dbReference>
<dbReference type="InterPro" id="IPR023214">
    <property type="entry name" value="HAD_sf"/>
</dbReference>
<dbReference type="Pfam" id="PF00690">
    <property type="entry name" value="Cation_ATPase_N"/>
    <property type="match status" value="1"/>
</dbReference>
<evidence type="ECO:0000256" key="9">
    <source>
        <dbReference type="SAM" id="Phobius"/>
    </source>
</evidence>
<feature type="transmembrane region" description="Helical" evidence="9">
    <location>
        <begin position="59"/>
        <end position="81"/>
    </location>
</feature>
<keyword evidence="5" id="KW-0067">ATP-binding</keyword>
<evidence type="ECO:0000256" key="2">
    <source>
        <dbReference type="ARBA" id="ARBA00022475"/>
    </source>
</evidence>
<evidence type="ECO:0000259" key="10">
    <source>
        <dbReference type="SMART" id="SM00831"/>
    </source>
</evidence>
<dbReference type="PATRIC" id="fig|1705409.3.peg.1046"/>
<protein>
    <submittedName>
        <fullName evidence="11">Putative copper-exporting P-type ATPase A</fullName>
        <ecNumber evidence="11">3.6.3.54</ecNumber>
    </submittedName>
</protein>